<proteinExistence type="predicted"/>
<dbReference type="AlphaFoldDB" id="A0ABD3VL17"/>
<keyword evidence="2" id="KW-1185">Reference proteome</keyword>
<gene>
    <name evidence="1" type="ORF">ACJMK2_007968</name>
</gene>
<sequence>GPGPRCLSKDVYSLFTEGDDVNVKQVLDDGNIITDEKVCEAVRALMDIESDETWKKPISRHGEVLPIQGLSMIFNSKYLENDDICKLGVKQFLFYR</sequence>
<organism evidence="1 2">
    <name type="scientific">Sinanodonta woodiana</name>
    <name type="common">Chinese pond mussel</name>
    <name type="synonym">Anodonta woodiana</name>
    <dbReference type="NCBI Taxonomy" id="1069815"/>
    <lineage>
        <taxon>Eukaryota</taxon>
        <taxon>Metazoa</taxon>
        <taxon>Spiralia</taxon>
        <taxon>Lophotrochozoa</taxon>
        <taxon>Mollusca</taxon>
        <taxon>Bivalvia</taxon>
        <taxon>Autobranchia</taxon>
        <taxon>Heteroconchia</taxon>
        <taxon>Palaeoheterodonta</taxon>
        <taxon>Unionida</taxon>
        <taxon>Unionoidea</taxon>
        <taxon>Unionidae</taxon>
        <taxon>Unioninae</taxon>
        <taxon>Sinanodonta</taxon>
    </lineage>
</organism>
<comment type="caution">
    <text evidence="1">The sequence shown here is derived from an EMBL/GenBank/DDBJ whole genome shotgun (WGS) entry which is preliminary data.</text>
</comment>
<dbReference type="EMBL" id="JBJQND010000011">
    <property type="protein sequence ID" value="KAL3861961.1"/>
    <property type="molecule type" value="Genomic_DNA"/>
</dbReference>
<reference evidence="1 2" key="1">
    <citation type="submission" date="2024-11" db="EMBL/GenBank/DDBJ databases">
        <title>Chromosome-level genome assembly of the freshwater bivalve Anodonta woodiana.</title>
        <authorList>
            <person name="Chen X."/>
        </authorList>
    </citation>
    <scope>NUCLEOTIDE SEQUENCE [LARGE SCALE GENOMIC DNA]</scope>
    <source>
        <strain evidence="1">MN2024</strain>
        <tissue evidence="1">Gills</tissue>
    </source>
</reference>
<feature type="non-terminal residue" evidence="1">
    <location>
        <position position="1"/>
    </location>
</feature>
<protein>
    <submittedName>
        <fullName evidence="1">Uncharacterized protein</fullName>
    </submittedName>
</protein>
<name>A0ABD3VL17_SINWO</name>
<evidence type="ECO:0000313" key="1">
    <source>
        <dbReference type="EMBL" id="KAL3861961.1"/>
    </source>
</evidence>
<accession>A0ABD3VL17</accession>
<dbReference type="Proteomes" id="UP001634394">
    <property type="component" value="Unassembled WGS sequence"/>
</dbReference>
<evidence type="ECO:0000313" key="2">
    <source>
        <dbReference type="Proteomes" id="UP001634394"/>
    </source>
</evidence>